<dbReference type="InterPro" id="IPR000594">
    <property type="entry name" value="ThiF_NAD_FAD-bd"/>
</dbReference>
<evidence type="ECO:0000259" key="1">
    <source>
        <dbReference type="Pfam" id="PF00899"/>
    </source>
</evidence>
<dbReference type="Proteomes" id="UP001576762">
    <property type="component" value="Unassembled WGS sequence"/>
</dbReference>
<keyword evidence="2" id="KW-0808">Transferase</keyword>
<organism evidence="2 3">
    <name type="scientific">Marinobacter shengliensis</name>
    <dbReference type="NCBI Taxonomy" id="1389223"/>
    <lineage>
        <taxon>Bacteria</taxon>
        <taxon>Pseudomonadati</taxon>
        <taxon>Pseudomonadota</taxon>
        <taxon>Gammaproteobacteria</taxon>
        <taxon>Pseudomonadales</taxon>
        <taxon>Marinobacteraceae</taxon>
        <taxon>Marinobacter</taxon>
    </lineage>
</organism>
<keyword evidence="2" id="KW-0548">Nucleotidyltransferase</keyword>
<dbReference type="SUPFAM" id="SSF69572">
    <property type="entry name" value="Activating enzymes of the ubiquitin-like proteins"/>
    <property type="match status" value="1"/>
</dbReference>
<proteinExistence type="predicted"/>
<protein>
    <submittedName>
        <fullName evidence="2">ThiF family adenylyltransferase</fullName>
    </submittedName>
</protein>
<sequence>MNYQVITKHLENCGYEVVHEKWNNSVHCLRIKILIDGNPYTLLHFCLNELQGLPQFYLEKLDRDEPLAHVMPLGGNGLSLVCVTTHDAVSVNFEVPELAFEASLRRHVELIKKAITDPAWNVLELTREFQANWGFLCDKDAKDFLCAAATSECALLQVIEPSDESNFGLDGSYVGYPIEMKIGDLPAAVRLRKEKSNNRCRTNGVVIPLGHLGTPPINSDQVHYWCSAAIAGMSDVASSQLRDVVKGIRQKTFWVIFNGETPSGTAWFGVKLVSDSKKFFPVEQSTLGLWRATPFTVRVFDKNTFLPRSGAEPALSDKKILIVGCGSVGAETAMKLGASGIGEINLADPDILSWSNTYRHILPTTFVGCEKAGALAVQLRSQYPWIKCSWSTRRLLEYRDIEHLKQYDLIVVAIGSPTHERLFASFIQNKENMPAVVNTWVEGFGVGGHATLSIPQRPGCLNCAYVDNSTFDRGLVSNLNFIDKDQVVTRNIAGCGDLFLPYDGLSASKTAIVASSLSLDYLREKVTESSSMSWKGRDDEAKQAGIDLTHRYYHFDSSMQPKPLHHEACDVC</sequence>
<feature type="domain" description="THIF-type NAD/FAD binding fold" evidence="1">
    <location>
        <begin position="314"/>
        <end position="516"/>
    </location>
</feature>
<keyword evidence="3" id="KW-1185">Reference proteome</keyword>
<name>A0ABV4W8E6_9GAMM</name>
<evidence type="ECO:0000313" key="3">
    <source>
        <dbReference type="Proteomes" id="UP001576762"/>
    </source>
</evidence>
<dbReference type="EMBL" id="JBHFLD010000014">
    <property type="protein sequence ID" value="MFB2716192.1"/>
    <property type="molecule type" value="Genomic_DNA"/>
</dbReference>
<comment type="caution">
    <text evidence="2">The sequence shown here is derived from an EMBL/GenBank/DDBJ whole genome shotgun (WGS) entry which is preliminary data.</text>
</comment>
<dbReference type="Pfam" id="PF00899">
    <property type="entry name" value="ThiF"/>
    <property type="match status" value="1"/>
</dbReference>
<evidence type="ECO:0000313" key="2">
    <source>
        <dbReference type="EMBL" id="MFB2716192.1"/>
    </source>
</evidence>
<dbReference type="RefSeq" id="WP_374814534.1">
    <property type="nucleotide sequence ID" value="NZ_JBHFLD010000014.1"/>
</dbReference>
<dbReference type="PANTHER" id="PTHR43267:SF1">
    <property type="entry name" value="TRNA THREONYLCARBAMOYLADENOSINE DEHYDRATASE"/>
    <property type="match status" value="1"/>
</dbReference>
<dbReference type="GO" id="GO:0016779">
    <property type="term" value="F:nucleotidyltransferase activity"/>
    <property type="evidence" value="ECO:0007669"/>
    <property type="project" value="UniProtKB-KW"/>
</dbReference>
<dbReference type="InterPro" id="IPR045886">
    <property type="entry name" value="ThiF/MoeB/HesA"/>
</dbReference>
<reference evidence="2 3" key="1">
    <citation type="submission" date="2024-09" db="EMBL/GenBank/DDBJ databases">
        <title>Draft genome sequences of 6 high pH adapted Marinobacter shengliensis sp. isolated from Mariana forearc serpentinite mud volcanoes.</title>
        <authorList>
            <person name="Elkassas S."/>
            <person name="Serres M."/>
            <person name="Michael N."/>
            <person name="Amina P."/>
            <person name="Teodora Z."/>
            <person name="Julie H."/>
        </authorList>
    </citation>
    <scope>NUCLEOTIDE SEQUENCE [LARGE SCALE GENOMIC DNA]</scope>
    <source>
        <strain evidence="2 3">EB4</strain>
    </source>
</reference>
<dbReference type="PANTHER" id="PTHR43267">
    <property type="entry name" value="TRNA THREONYLCARBAMOYLADENOSINE DEHYDRATASE"/>
    <property type="match status" value="1"/>
</dbReference>
<accession>A0ABV4W8E6</accession>
<dbReference type="Gene3D" id="3.40.50.720">
    <property type="entry name" value="NAD(P)-binding Rossmann-like Domain"/>
    <property type="match status" value="1"/>
</dbReference>
<dbReference type="InterPro" id="IPR035985">
    <property type="entry name" value="Ubiquitin-activating_enz"/>
</dbReference>
<gene>
    <name evidence="2" type="ORF">ACE05E_11950</name>
</gene>